<reference evidence="2" key="1">
    <citation type="submission" date="2016-01" db="EMBL/GenBank/DDBJ databases">
        <authorList>
            <person name="Husnik F."/>
        </authorList>
    </citation>
    <scope>NUCLEOTIDE SEQUENCE [LARGE SCALE GENOMIC DNA]</scope>
</reference>
<dbReference type="EMBL" id="LN999833">
    <property type="protein sequence ID" value="CUX96532.1"/>
    <property type="molecule type" value="Genomic_DNA"/>
</dbReference>
<dbReference type="AlphaFoldDB" id="A0A143WS22"/>
<proteinExistence type="predicted"/>
<evidence type="ECO:0000313" key="2">
    <source>
        <dbReference type="Proteomes" id="UP000095322"/>
    </source>
</evidence>
<dbReference type="KEGG" id="den:MHIR_DE00207"/>
<protein>
    <submittedName>
        <fullName evidence="1">Uncharacterized protein</fullName>
    </submittedName>
</protein>
<gene>
    <name evidence="1" type="ORF">MHIR_DE00207</name>
</gene>
<evidence type="ECO:0000313" key="1">
    <source>
        <dbReference type="EMBL" id="CUX96532.1"/>
    </source>
</evidence>
<sequence length="49" mass="5788">MRDKVSPVFCLALALRFCSHRHVFNHVTALMRDLDYWLEIQLSSLLVKN</sequence>
<keyword evidence="2" id="KW-1185">Reference proteome</keyword>
<organism evidence="1 2">
    <name type="scientific">Candidatus Doolittlea endobia</name>
    <dbReference type="NCBI Taxonomy" id="1778262"/>
    <lineage>
        <taxon>Bacteria</taxon>
        <taxon>Pseudomonadati</taxon>
        <taxon>Pseudomonadota</taxon>
        <taxon>Gammaproteobacteria</taxon>
        <taxon>Enterobacterales</taxon>
        <taxon>Enterobacteriaceae</taxon>
        <taxon>Candidatus Doolittlea</taxon>
    </lineage>
</organism>
<dbReference type="Proteomes" id="UP000095322">
    <property type="component" value="Chromosome I"/>
</dbReference>
<name>A0A143WS22_9ENTR</name>
<accession>A0A143WS22</accession>